<evidence type="ECO:0000256" key="1">
    <source>
        <dbReference type="ARBA" id="ARBA00004370"/>
    </source>
</evidence>
<evidence type="ECO:0000256" key="7">
    <source>
        <dbReference type="ARBA" id="ARBA00022989"/>
    </source>
</evidence>
<evidence type="ECO:0000256" key="11">
    <source>
        <dbReference type="SAM" id="SignalP"/>
    </source>
</evidence>
<feature type="chain" id="PRO_5044850310" description="glucuronosyltransferase" evidence="11">
    <location>
        <begin position="47"/>
        <end position="553"/>
    </location>
</feature>
<dbReference type="FunFam" id="3.40.50.2000:FF:000081">
    <property type="entry name" value="UDP-glucuronosyltransferase 2A2"/>
    <property type="match status" value="1"/>
</dbReference>
<dbReference type="PANTHER" id="PTHR48043">
    <property type="entry name" value="EG:EG0003.4 PROTEIN-RELATED"/>
    <property type="match status" value="1"/>
</dbReference>
<evidence type="ECO:0000256" key="6">
    <source>
        <dbReference type="ARBA" id="ARBA00022692"/>
    </source>
</evidence>
<evidence type="ECO:0000313" key="12">
    <source>
        <dbReference type="EMBL" id="KAL2091819.1"/>
    </source>
</evidence>
<protein>
    <recommendedName>
        <fullName evidence="3">glucuronosyltransferase</fullName>
        <ecNumber evidence="3">2.4.1.17</ecNumber>
    </recommendedName>
</protein>
<dbReference type="CDD" id="cd03784">
    <property type="entry name" value="GT1_Gtf-like"/>
    <property type="match status" value="1"/>
</dbReference>
<dbReference type="SUPFAM" id="SSF53756">
    <property type="entry name" value="UDP-Glycosyltransferase/glycogen phosphorylase"/>
    <property type="match status" value="1"/>
</dbReference>
<dbReference type="PANTHER" id="PTHR48043:SF140">
    <property type="entry name" value="UDP-GLUCURONOSYLTRANSFERASE 2A1"/>
    <property type="match status" value="1"/>
</dbReference>
<dbReference type="GO" id="GO:0015020">
    <property type="term" value="F:glucuronosyltransferase activity"/>
    <property type="evidence" value="ECO:0007669"/>
    <property type="project" value="UniProtKB-EC"/>
</dbReference>
<dbReference type="EMBL" id="JBHFQA010000010">
    <property type="protein sequence ID" value="KAL2091819.1"/>
    <property type="molecule type" value="Genomic_DNA"/>
</dbReference>
<organism evidence="12 13">
    <name type="scientific">Coilia grayii</name>
    <name type="common">Gray's grenadier anchovy</name>
    <dbReference type="NCBI Taxonomy" id="363190"/>
    <lineage>
        <taxon>Eukaryota</taxon>
        <taxon>Metazoa</taxon>
        <taxon>Chordata</taxon>
        <taxon>Craniata</taxon>
        <taxon>Vertebrata</taxon>
        <taxon>Euteleostomi</taxon>
        <taxon>Actinopterygii</taxon>
        <taxon>Neopterygii</taxon>
        <taxon>Teleostei</taxon>
        <taxon>Clupei</taxon>
        <taxon>Clupeiformes</taxon>
        <taxon>Clupeoidei</taxon>
        <taxon>Engraulidae</taxon>
        <taxon>Coilinae</taxon>
        <taxon>Coilia</taxon>
    </lineage>
</organism>
<evidence type="ECO:0000256" key="10">
    <source>
        <dbReference type="SAM" id="Phobius"/>
    </source>
</evidence>
<dbReference type="InterPro" id="IPR035595">
    <property type="entry name" value="UDP_glycos_trans_CS"/>
</dbReference>
<comment type="similarity">
    <text evidence="2 9">Belongs to the UDP-glycosyltransferase family.</text>
</comment>
<sequence>MITQKDRIQQLQTALCSWHAGFGIMKAAQHAVLVLCALCAMQEVQCGKILVWYTDGSHWMNMKPILDTLIERGHSVTILFQNASMFINPKEHARYDYHLFNVSMEMSEVVEFFDDFMYFSFYELDRLSYPSIGWRLHQLLHKDAELGIRICDGLLRSDALMEKLKQAKYDILFTDPIYPGSELLAEVLNVPFVYSLRFSVANSMERLCGQLPAPPSYVPGTMVKLTDQMSFSERLTNSVFYLLVDAMYRSIWTQYDQYYSEVLGKPTSFCELMGKADMWFIRTYWDFDYPRPILPNFKYIGGVHCKPAKPLPKDMEDFVQTSGNDGIVVFTLGSMITNLTREKTNIIASALGQIPQKVLWRYKGERPETLAPNTRLYEWIPQNDLLGHPKTRAFVTHGGTNGMYEAIYHGVPMVGIPLFADQPDNMMHMKAKGAAVIMDYSTMQTEDLAEGLRAVINDPSYKANAMKLSKIHHDRPESPRDEAVFWIEHVIRNKGAKHLRVQAHNLTWYQYHCLDAFPILIGIVVLVLILVFQTCKFCCRKLCLRSKQKKKQE</sequence>
<name>A0ABD1JY59_9TELE</name>
<keyword evidence="6 10" id="KW-0812">Transmembrane</keyword>
<dbReference type="InterPro" id="IPR050271">
    <property type="entry name" value="UDP-glycosyltransferase"/>
</dbReference>
<dbReference type="FunFam" id="3.40.50.2000:FF:000001">
    <property type="entry name" value="UDP-glucuronosyltransferase"/>
    <property type="match status" value="1"/>
</dbReference>
<accession>A0ABD1JY59</accession>
<reference evidence="12 13" key="1">
    <citation type="submission" date="2024-09" db="EMBL/GenBank/DDBJ databases">
        <title>A chromosome-level genome assembly of Gray's grenadier anchovy, Coilia grayii.</title>
        <authorList>
            <person name="Fu Z."/>
        </authorList>
    </citation>
    <scope>NUCLEOTIDE SEQUENCE [LARGE SCALE GENOMIC DNA]</scope>
    <source>
        <strain evidence="12">G4</strain>
        <tissue evidence="12">Muscle</tissue>
    </source>
</reference>
<dbReference type="PROSITE" id="PS00375">
    <property type="entry name" value="UDPGT"/>
    <property type="match status" value="1"/>
</dbReference>
<keyword evidence="8 10" id="KW-0472">Membrane</keyword>
<comment type="caution">
    <text evidence="12">The sequence shown here is derived from an EMBL/GenBank/DDBJ whole genome shotgun (WGS) entry which is preliminary data.</text>
</comment>
<dbReference type="AlphaFoldDB" id="A0ABD1JY59"/>
<evidence type="ECO:0000313" key="13">
    <source>
        <dbReference type="Proteomes" id="UP001591681"/>
    </source>
</evidence>
<evidence type="ECO:0000256" key="8">
    <source>
        <dbReference type="ARBA" id="ARBA00023136"/>
    </source>
</evidence>
<feature type="signal peptide" evidence="11">
    <location>
        <begin position="1"/>
        <end position="46"/>
    </location>
</feature>
<keyword evidence="4 9" id="KW-0328">Glycosyltransferase</keyword>
<dbReference type="InterPro" id="IPR002213">
    <property type="entry name" value="UDP_glucos_trans"/>
</dbReference>
<evidence type="ECO:0000256" key="9">
    <source>
        <dbReference type="RuleBase" id="RU003718"/>
    </source>
</evidence>
<gene>
    <name evidence="12" type="ORF">ACEWY4_011617</name>
</gene>
<dbReference type="Proteomes" id="UP001591681">
    <property type="component" value="Unassembled WGS sequence"/>
</dbReference>
<proteinExistence type="inferred from homology"/>
<keyword evidence="11" id="KW-0732">Signal</keyword>
<dbReference type="Gene3D" id="3.40.50.2000">
    <property type="entry name" value="Glycogen Phosphorylase B"/>
    <property type="match status" value="2"/>
</dbReference>
<dbReference type="Pfam" id="PF00201">
    <property type="entry name" value="UDPGT"/>
    <property type="match status" value="1"/>
</dbReference>
<evidence type="ECO:0000256" key="4">
    <source>
        <dbReference type="ARBA" id="ARBA00022676"/>
    </source>
</evidence>
<keyword evidence="5 9" id="KW-0808">Transferase</keyword>
<keyword evidence="7 10" id="KW-1133">Transmembrane helix</keyword>
<dbReference type="GO" id="GO:0016020">
    <property type="term" value="C:membrane"/>
    <property type="evidence" value="ECO:0007669"/>
    <property type="project" value="UniProtKB-SubCell"/>
</dbReference>
<dbReference type="EC" id="2.4.1.17" evidence="3"/>
<evidence type="ECO:0000256" key="5">
    <source>
        <dbReference type="ARBA" id="ARBA00022679"/>
    </source>
</evidence>
<evidence type="ECO:0000256" key="3">
    <source>
        <dbReference type="ARBA" id="ARBA00012544"/>
    </source>
</evidence>
<comment type="subcellular location">
    <subcellularLocation>
        <location evidence="1">Membrane</location>
    </subcellularLocation>
</comment>
<keyword evidence="13" id="KW-1185">Reference proteome</keyword>
<feature type="transmembrane region" description="Helical" evidence="10">
    <location>
        <begin position="516"/>
        <end position="539"/>
    </location>
</feature>
<evidence type="ECO:0000256" key="2">
    <source>
        <dbReference type="ARBA" id="ARBA00009995"/>
    </source>
</evidence>